<reference evidence="2 3" key="1">
    <citation type="submission" date="2012-12" db="EMBL/GenBank/DDBJ databases">
        <title>Novel taxa of Listeriaceae from agricultural environments in the United States.</title>
        <authorList>
            <person name="den Bakker H.C."/>
            <person name="Allred A."/>
            <person name="Warchocki S."/>
            <person name="Wright E.M."/>
            <person name="Burrell A."/>
            <person name="Nightingale K.K."/>
            <person name="Kephart D."/>
            <person name="Wiedmann M."/>
        </authorList>
    </citation>
    <scope>NUCLEOTIDE SEQUENCE [LARGE SCALE GENOMIC DNA]</scope>
    <source>
        <strain evidence="2 3">FSL F6-1037</strain>
    </source>
</reference>
<dbReference type="Gene3D" id="3.60.15.10">
    <property type="entry name" value="Ribonuclease Z/Hydroxyacylglutathione hydrolase-like"/>
    <property type="match status" value="1"/>
</dbReference>
<dbReference type="Proteomes" id="UP000019243">
    <property type="component" value="Unassembled WGS sequence"/>
</dbReference>
<feature type="domain" description="Metallo-beta-lactamase" evidence="1">
    <location>
        <begin position="38"/>
        <end position="208"/>
    </location>
</feature>
<evidence type="ECO:0000259" key="1">
    <source>
        <dbReference type="SMART" id="SM00849"/>
    </source>
</evidence>
<comment type="caution">
    <text evidence="2">The sequence shown here is derived from an EMBL/GenBank/DDBJ whole genome shotgun (WGS) entry which is preliminary data.</text>
</comment>
<dbReference type="EMBL" id="AODH01000041">
    <property type="protein sequence ID" value="EUJ37344.1"/>
    <property type="molecule type" value="Genomic_DNA"/>
</dbReference>
<dbReference type="Pfam" id="PF00753">
    <property type="entry name" value="Lactamase_B"/>
    <property type="match status" value="1"/>
</dbReference>
<gene>
    <name evidence="2" type="ORF">BCAMP_09945</name>
</gene>
<dbReference type="InterPro" id="IPR001279">
    <property type="entry name" value="Metallo-B-lactamas"/>
</dbReference>
<dbReference type="STRING" id="1265861.BCAMP_09945"/>
<keyword evidence="3" id="KW-1185">Reference proteome</keyword>
<dbReference type="InterPro" id="IPR052159">
    <property type="entry name" value="Competence_DNA_uptake"/>
</dbReference>
<dbReference type="InterPro" id="IPR036866">
    <property type="entry name" value="RibonucZ/Hydroxyglut_hydro"/>
</dbReference>
<dbReference type="PANTHER" id="PTHR30619:SF7">
    <property type="entry name" value="BETA-LACTAMASE DOMAIN PROTEIN"/>
    <property type="match status" value="1"/>
</dbReference>
<dbReference type="InterPro" id="IPR035681">
    <property type="entry name" value="ComA-like_MBL"/>
</dbReference>
<proteinExistence type="predicted"/>
<protein>
    <submittedName>
        <fullName evidence="2">Beta-lactamase domain protein</fullName>
    </submittedName>
</protein>
<evidence type="ECO:0000313" key="2">
    <source>
        <dbReference type="EMBL" id="EUJ37344.1"/>
    </source>
</evidence>
<dbReference type="SMART" id="SM00849">
    <property type="entry name" value="Lactamase_B"/>
    <property type="match status" value="1"/>
</dbReference>
<dbReference type="CDD" id="cd07731">
    <property type="entry name" value="ComA-like_MBL-fold"/>
    <property type="match status" value="1"/>
</dbReference>
<dbReference type="AlphaFoldDB" id="W7CDE0"/>
<evidence type="ECO:0000313" key="3">
    <source>
        <dbReference type="Proteomes" id="UP000019243"/>
    </source>
</evidence>
<organism evidence="2 3">
    <name type="scientific">Brochothrix campestris FSL F6-1037</name>
    <dbReference type="NCBI Taxonomy" id="1265861"/>
    <lineage>
        <taxon>Bacteria</taxon>
        <taxon>Bacillati</taxon>
        <taxon>Bacillota</taxon>
        <taxon>Bacilli</taxon>
        <taxon>Bacillales</taxon>
        <taxon>Listeriaceae</taxon>
        <taxon>Brochothrix</taxon>
    </lineage>
</organism>
<dbReference type="SUPFAM" id="SSF56281">
    <property type="entry name" value="Metallo-hydrolase/oxidoreductase"/>
    <property type="match status" value="1"/>
</dbReference>
<dbReference type="PANTHER" id="PTHR30619">
    <property type="entry name" value="DNA INTERNALIZATION/COMPETENCE PROTEIN COMEC/REC2"/>
    <property type="match status" value="1"/>
</dbReference>
<accession>W7CDE0</accession>
<sequence length="230" mass="24988">MKKIQLVLIAFITAVLLMGATPVKNSSSVKMHVINVGQGDAILIQTGKENILVDGGNKGKGSVVLAYLKRKNIKTLDAVVSTHPDADHVGGLASVISNMKVKSVYAPRVTHTTIAYKNFLTAVKRKKLKIKVAKKGVVIPTKPKNVTVKFLGPVKDYNKSDLNNWSAVLQVQHSQKKFLLTGDMETRAENDLLKAKVLSKVDVLKVSHHGAKQASTANFLQKNETKLCGN</sequence>
<name>W7CDE0_9LIST</name>